<evidence type="ECO:0000313" key="2">
    <source>
        <dbReference type="EMBL" id="KAF1926263.1"/>
    </source>
</evidence>
<dbReference type="OrthoDB" id="3556832at2759"/>
<keyword evidence="3" id="KW-1185">Reference proteome</keyword>
<reference evidence="2" key="1">
    <citation type="journal article" date="2020" name="Stud. Mycol.">
        <title>101 Dothideomycetes genomes: a test case for predicting lifestyles and emergence of pathogens.</title>
        <authorList>
            <person name="Haridas S."/>
            <person name="Albert R."/>
            <person name="Binder M."/>
            <person name="Bloem J."/>
            <person name="Labutti K."/>
            <person name="Salamov A."/>
            <person name="Andreopoulos B."/>
            <person name="Baker S."/>
            <person name="Barry K."/>
            <person name="Bills G."/>
            <person name="Bluhm B."/>
            <person name="Cannon C."/>
            <person name="Castanera R."/>
            <person name="Culley D."/>
            <person name="Daum C."/>
            <person name="Ezra D."/>
            <person name="Gonzalez J."/>
            <person name="Henrissat B."/>
            <person name="Kuo A."/>
            <person name="Liang C."/>
            <person name="Lipzen A."/>
            <person name="Lutzoni F."/>
            <person name="Magnuson J."/>
            <person name="Mondo S."/>
            <person name="Nolan M."/>
            <person name="Ohm R."/>
            <person name="Pangilinan J."/>
            <person name="Park H.-J."/>
            <person name="Ramirez L."/>
            <person name="Alfaro M."/>
            <person name="Sun H."/>
            <person name="Tritt A."/>
            <person name="Yoshinaga Y."/>
            <person name="Zwiers L.-H."/>
            <person name="Turgeon B."/>
            <person name="Goodwin S."/>
            <person name="Spatafora J."/>
            <person name="Crous P."/>
            <person name="Grigoriev I."/>
        </authorList>
    </citation>
    <scope>NUCLEOTIDE SEQUENCE</scope>
    <source>
        <strain evidence="2">CBS 183.55</strain>
    </source>
</reference>
<feature type="compositionally biased region" description="Polar residues" evidence="1">
    <location>
        <begin position="374"/>
        <end position="389"/>
    </location>
</feature>
<feature type="region of interest" description="Disordered" evidence="1">
    <location>
        <begin position="578"/>
        <end position="715"/>
    </location>
</feature>
<dbReference type="Proteomes" id="UP000800082">
    <property type="component" value="Unassembled WGS sequence"/>
</dbReference>
<feature type="compositionally biased region" description="Polar residues" evidence="1">
    <location>
        <begin position="80"/>
        <end position="90"/>
    </location>
</feature>
<evidence type="ECO:0000256" key="1">
    <source>
        <dbReference type="SAM" id="MobiDB-lite"/>
    </source>
</evidence>
<feature type="region of interest" description="Disordered" evidence="1">
    <location>
        <begin position="80"/>
        <end position="99"/>
    </location>
</feature>
<dbReference type="RefSeq" id="XP_033446515.1">
    <property type="nucleotide sequence ID" value="XM_033596475.1"/>
</dbReference>
<proteinExistence type="predicted"/>
<accession>A0A6A5RFM1</accession>
<organism evidence="2 3">
    <name type="scientific">Didymella exigua CBS 183.55</name>
    <dbReference type="NCBI Taxonomy" id="1150837"/>
    <lineage>
        <taxon>Eukaryota</taxon>
        <taxon>Fungi</taxon>
        <taxon>Dikarya</taxon>
        <taxon>Ascomycota</taxon>
        <taxon>Pezizomycotina</taxon>
        <taxon>Dothideomycetes</taxon>
        <taxon>Pleosporomycetidae</taxon>
        <taxon>Pleosporales</taxon>
        <taxon>Pleosporineae</taxon>
        <taxon>Didymellaceae</taxon>
        <taxon>Didymella</taxon>
    </lineage>
</organism>
<feature type="compositionally biased region" description="Polar residues" evidence="1">
    <location>
        <begin position="447"/>
        <end position="459"/>
    </location>
</feature>
<dbReference type="GeneID" id="54354142"/>
<feature type="region of interest" description="Disordered" evidence="1">
    <location>
        <begin position="441"/>
        <end position="507"/>
    </location>
</feature>
<name>A0A6A5RFM1_9PLEO</name>
<dbReference type="AlphaFoldDB" id="A0A6A5RFM1"/>
<feature type="compositionally biased region" description="Low complexity" evidence="1">
    <location>
        <begin position="609"/>
        <end position="621"/>
    </location>
</feature>
<evidence type="ECO:0000313" key="3">
    <source>
        <dbReference type="Proteomes" id="UP000800082"/>
    </source>
</evidence>
<dbReference type="EMBL" id="ML978978">
    <property type="protein sequence ID" value="KAF1926263.1"/>
    <property type="molecule type" value="Genomic_DNA"/>
</dbReference>
<gene>
    <name evidence="2" type="ORF">M421DRAFT_68075</name>
</gene>
<feature type="region of interest" description="Disordered" evidence="1">
    <location>
        <begin position="363"/>
        <end position="394"/>
    </location>
</feature>
<protein>
    <submittedName>
        <fullName evidence="2">Uncharacterized protein</fullName>
    </submittedName>
</protein>
<sequence>MPVYHARSIAVRLGSMPLAETTTSDVVLKKGEVAKRQSEAAEKKILRSGYLNEKRVLFPGDRDGFELNWLGNAPFMQTQVSPDFTQSSAPDQDPKTAEHSRLQALTLHVKLSDKAFLSGFNNKTHLKIEVLFNGQLSTCSLIHTNDIRSGAKSLHQIFAGYRIDFLAERPWILLPPFTTADGGVRRFRKTITPAERWEEISAAILKEAEERGTDKCGESPPSAAFLHAMASMDMPECVKTMQKPGGRKFGLVDVVITAGFGSKVTTGTNYLKRPHRLRDSNYVVRSAIARDEERDAFRVFEAYHSPLPEPELHALQAGSLNPALSSMPLSERTDTRGMIGGLPSYKLPNELPNLIPQTPPFHEHSRPAQFATPLRSSPPTFQLRSSSPDKSIAADGLNHYQHSVLINRLVITGRNGKPLVDHVWKLPQHIIVNRKNGNSAFVGGPAQTPTSSCSETGAQSRAREKNHSPNKTSWATFRTALPPEQWQSNNTGQPIHDQRRDSVQDGQVEQSMNVPLPYLRRHQGPVNEAIPINSRIDVPEMIAPFRRNCPSNALPGIQDLKATSFLFDDPGEVLREAARMRRSRSPTKPAATAHVLHVQPPAHPETQRSSSPLSSVPSSPLAEKPAEVADHTGIPNQLTQLDGSPERTLPATSPRKLPTPSLKKLSFVAPKLQGPDPATPQLSISQKSKKRKALHQSPTRPPRSPGRLKTVDNPPLNDDCVIALAESFDKKEERGVLRQVKGERQGVFREEYVVLAVRFFIAGD</sequence>